<dbReference type="PROSITE" id="PS00134">
    <property type="entry name" value="TRYPSIN_HIS"/>
    <property type="match status" value="1"/>
</dbReference>
<sequence>MRRPISRALAGALTLVAGAAAAPLAQAPHAAADSVVIGGKPVKAADSPWVVALASRDRFGGTRGGQFCGGVIVGPTKVLTAAHCLGRQVLGGPVESVRDFRVITGRTELRAAEGREIPVRSARVNPGYDARSNAGDLAVLELAEAVPAHYVLPMAGAGHPGYAAGGEAAVYGWGDTSGFGDYAYALRAARVTVLSDEVCRQAYPGDADGQYRPDSMVCAGHRDGGRDACQGDSGGPLVAQGKLIGLVSWGRGCGRPDSPGVYTKIAPFTGFVTASETAPRRSDGHDIAWGGQRGSAAAARPVQGHAAGEARGSAGAPGGGLRPGGR</sequence>
<gene>
    <name evidence="7" type="ORF">CP980_08495</name>
</gene>
<dbReference type="RefSeq" id="WP_150527888.1">
    <property type="nucleotide sequence ID" value="NZ_BNBW01000009.1"/>
</dbReference>
<keyword evidence="3" id="KW-0378">Hydrolase</keyword>
<feature type="compositionally biased region" description="Gly residues" evidence="4">
    <location>
        <begin position="315"/>
        <end position="326"/>
    </location>
</feature>
<dbReference type="InterPro" id="IPR009003">
    <property type="entry name" value="Peptidase_S1_PA"/>
</dbReference>
<dbReference type="PROSITE" id="PS50240">
    <property type="entry name" value="TRYPSIN_DOM"/>
    <property type="match status" value="1"/>
</dbReference>
<evidence type="ECO:0000256" key="2">
    <source>
        <dbReference type="ARBA" id="ARBA00023157"/>
    </source>
</evidence>
<evidence type="ECO:0000256" key="5">
    <source>
        <dbReference type="SAM" id="SignalP"/>
    </source>
</evidence>
<dbReference type="Pfam" id="PF00089">
    <property type="entry name" value="Trypsin"/>
    <property type="match status" value="1"/>
</dbReference>
<dbReference type="InterPro" id="IPR018114">
    <property type="entry name" value="TRYPSIN_HIS"/>
</dbReference>
<dbReference type="Gene3D" id="2.40.10.10">
    <property type="entry name" value="Trypsin-like serine proteases"/>
    <property type="match status" value="1"/>
</dbReference>
<keyword evidence="3 7" id="KW-0645">Protease</keyword>
<organism evidence="7 8">
    <name type="scientific">Streptomyces vinaceus</name>
    <dbReference type="NCBI Taxonomy" id="1960"/>
    <lineage>
        <taxon>Bacteria</taxon>
        <taxon>Bacillati</taxon>
        <taxon>Actinomycetota</taxon>
        <taxon>Actinomycetes</taxon>
        <taxon>Kitasatosporales</taxon>
        <taxon>Streptomycetaceae</taxon>
        <taxon>Streptomyces</taxon>
    </lineage>
</organism>
<keyword evidence="3" id="KW-0720">Serine protease</keyword>
<dbReference type="InterPro" id="IPR050430">
    <property type="entry name" value="Peptidase_S1"/>
</dbReference>
<dbReference type="PANTHER" id="PTHR24276:SF98">
    <property type="entry name" value="FI18310P1-RELATED"/>
    <property type="match status" value="1"/>
</dbReference>
<evidence type="ECO:0000256" key="3">
    <source>
        <dbReference type="RuleBase" id="RU363034"/>
    </source>
</evidence>
<dbReference type="KEGG" id="svn:CP980_08495"/>
<accession>A0A5J6J4Y4</accession>
<dbReference type="EMBL" id="CP023692">
    <property type="protein sequence ID" value="QEV45092.1"/>
    <property type="molecule type" value="Genomic_DNA"/>
</dbReference>
<feature type="chain" id="PRO_5039592083" evidence="5">
    <location>
        <begin position="22"/>
        <end position="326"/>
    </location>
</feature>
<dbReference type="GO" id="GO:0006508">
    <property type="term" value="P:proteolysis"/>
    <property type="evidence" value="ECO:0007669"/>
    <property type="project" value="UniProtKB-KW"/>
</dbReference>
<dbReference type="PROSITE" id="PS00135">
    <property type="entry name" value="TRYPSIN_SER"/>
    <property type="match status" value="1"/>
</dbReference>
<dbReference type="AlphaFoldDB" id="A0A5J6J4Y4"/>
<feature type="region of interest" description="Disordered" evidence="4">
    <location>
        <begin position="276"/>
        <end position="326"/>
    </location>
</feature>
<evidence type="ECO:0000313" key="7">
    <source>
        <dbReference type="EMBL" id="QEV45092.1"/>
    </source>
</evidence>
<evidence type="ECO:0000256" key="4">
    <source>
        <dbReference type="SAM" id="MobiDB-lite"/>
    </source>
</evidence>
<dbReference type="InterPro" id="IPR043504">
    <property type="entry name" value="Peptidase_S1_PA_chymotrypsin"/>
</dbReference>
<dbReference type="PANTHER" id="PTHR24276">
    <property type="entry name" value="POLYSERASE-RELATED"/>
    <property type="match status" value="1"/>
</dbReference>
<dbReference type="FunFam" id="2.40.10.10:FF:000002">
    <property type="entry name" value="Transmembrane protease serine"/>
    <property type="match status" value="1"/>
</dbReference>
<dbReference type="GO" id="GO:0004252">
    <property type="term" value="F:serine-type endopeptidase activity"/>
    <property type="evidence" value="ECO:0007669"/>
    <property type="project" value="InterPro"/>
</dbReference>
<dbReference type="PRINTS" id="PR00722">
    <property type="entry name" value="CHYMOTRYPSIN"/>
</dbReference>
<evidence type="ECO:0000259" key="6">
    <source>
        <dbReference type="PROSITE" id="PS50240"/>
    </source>
</evidence>
<feature type="domain" description="Peptidase S1" evidence="6">
    <location>
        <begin position="36"/>
        <end position="277"/>
    </location>
</feature>
<proteinExistence type="inferred from homology"/>
<dbReference type="GeneID" id="95610603"/>
<dbReference type="SUPFAM" id="SSF50494">
    <property type="entry name" value="Trypsin-like serine proteases"/>
    <property type="match status" value="1"/>
</dbReference>
<name>A0A5J6J4Y4_STRVI</name>
<dbReference type="CDD" id="cd00190">
    <property type="entry name" value="Tryp_SPc"/>
    <property type="match status" value="1"/>
</dbReference>
<protein>
    <submittedName>
        <fullName evidence="7">Serine protease</fullName>
    </submittedName>
</protein>
<feature type="compositionally biased region" description="Low complexity" evidence="4">
    <location>
        <begin position="304"/>
        <end position="314"/>
    </location>
</feature>
<dbReference type="InterPro" id="IPR001254">
    <property type="entry name" value="Trypsin_dom"/>
</dbReference>
<evidence type="ECO:0000256" key="1">
    <source>
        <dbReference type="ARBA" id="ARBA00007664"/>
    </source>
</evidence>
<evidence type="ECO:0000313" key="8">
    <source>
        <dbReference type="Proteomes" id="UP000325563"/>
    </source>
</evidence>
<keyword evidence="2" id="KW-1015">Disulfide bond</keyword>
<dbReference type="Proteomes" id="UP000325563">
    <property type="component" value="Chromosome"/>
</dbReference>
<keyword evidence="8" id="KW-1185">Reference proteome</keyword>
<dbReference type="SMART" id="SM00020">
    <property type="entry name" value="Tryp_SPc"/>
    <property type="match status" value="1"/>
</dbReference>
<dbReference type="InterPro" id="IPR033116">
    <property type="entry name" value="TRYPSIN_SER"/>
</dbReference>
<dbReference type="InterPro" id="IPR001314">
    <property type="entry name" value="Peptidase_S1A"/>
</dbReference>
<feature type="signal peptide" evidence="5">
    <location>
        <begin position="1"/>
        <end position="21"/>
    </location>
</feature>
<keyword evidence="5" id="KW-0732">Signal</keyword>
<comment type="similarity">
    <text evidence="1">Belongs to the peptidase S1 family.</text>
</comment>
<reference evidence="7 8" key="1">
    <citation type="submission" date="2017-09" db="EMBL/GenBank/DDBJ databases">
        <authorList>
            <person name="Lee N."/>
            <person name="Cho B.-K."/>
        </authorList>
    </citation>
    <scope>NUCLEOTIDE SEQUENCE [LARGE SCALE GENOMIC DNA]</scope>
    <source>
        <strain evidence="7 8">ATCC 27476</strain>
    </source>
</reference>